<evidence type="ECO:0000313" key="1">
    <source>
        <dbReference type="EMBL" id="TAX63219.1"/>
    </source>
</evidence>
<reference evidence="1 2" key="1">
    <citation type="submission" date="2019-02" db="EMBL/GenBank/DDBJ databases">
        <title>The genomic architecture of introgression among sibling species of bacteria.</title>
        <authorList>
            <person name="Cavassim M.I.A."/>
            <person name="Moeskjaer S."/>
            <person name="Moslemi C."/>
            <person name="Fields B."/>
            <person name="Bachmann A."/>
            <person name="Vilhjalmsson B."/>
            <person name="Schierup M.H."/>
            <person name="Young J.P.W."/>
            <person name="Andersen S.U."/>
        </authorList>
    </citation>
    <scope>NUCLEOTIDE SEQUENCE [LARGE SCALE GENOMIC DNA]</scope>
    <source>
        <strain evidence="1 2">SM141A</strain>
    </source>
</reference>
<keyword evidence="2" id="KW-1185">Reference proteome</keyword>
<proteinExistence type="predicted"/>
<evidence type="ECO:0000313" key="2">
    <source>
        <dbReference type="Proteomes" id="UP000291659"/>
    </source>
</evidence>
<comment type="caution">
    <text evidence="1">The sequence shown here is derived from an EMBL/GenBank/DDBJ whole genome shotgun (WGS) entry which is preliminary data.</text>
</comment>
<protein>
    <submittedName>
        <fullName evidence="1">Uncharacterized protein</fullName>
    </submittedName>
</protein>
<dbReference type="Proteomes" id="UP000291659">
    <property type="component" value="Unassembled WGS sequence"/>
</dbReference>
<dbReference type="EMBL" id="SIOX01000019">
    <property type="protein sequence ID" value="TAX63219.1"/>
    <property type="molecule type" value="Genomic_DNA"/>
</dbReference>
<organism evidence="1 2">
    <name type="scientific">Rhizobium ruizarguesonis</name>
    <dbReference type="NCBI Taxonomy" id="2081791"/>
    <lineage>
        <taxon>Bacteria</taxon>
        <taxon>Pseudomonadati</taxon>
        <taxon>Pseudomonadota</taxon>
        <taxon>Alphaproteobacteria</taxon>
        <taxon>Hyphomicrobiales</taxon>
        <taxon>Rhizobiaceae</taxon>
        <taxon>Rhizobium/Agrobacterium group</taxon>
        <taxon>Rhizobium</taxon>
    </lineage>
</organism>
<gene>
    <name evidence="1" type="ORF">ELH98_38795</name>
</gene>
<dbReference type="RefSeq" id="WP_130814847.1">
    <property type="nucleotide sequence ID" value="NZ_SILL01000001.1"/>
</dbReference>
<name>A0ABY1WW49_9HYPH</name>
<accession>A0ABY1WW49</accession>
<sequence>MRVAHTPFKDGLLMQCDSGRRGGRVDLTREANAVFSMAPPGTTHLFFREDGPTRSLPLHDRDAVLATYADPPFAKFCDDSAFAESGFNTLREDDPQFSILPSYFEGRANQYADQLNALEGSLENRWELEEIIDSAYALACGVEHTKLGTTAEWSASDAAFQRLGLALDPFIDAFERAYTSDLQYLENIILGTRSRVCRSLRVADHWRNVDEREVV</sequence>